<organism evidence="2 3">
    <name type="scientific">Rotaria socialis</name>
    <dbReference type="NCBI Taxonomy" id="392032"/>
    <lineage>
        <taxon>Eukaryota</taxon>
        <taxon>Metazoa</taxon>
        <taxon>Spiralia</taxon>
        <taxon>Gnathifera</taxon>
        <taxon>Rotifera</taxon>
        <taxon>Eurotatoria</taxon>
        <taxon>Bdelloidea</taxon>
        <taxon>Philodinida</taxon>
        <taxon>Philodinidae</taxon>
        <taxon>Rotaria</taxon>
    </lineage>
</organism>
<keyword evidence="1" id="KW-0472">Membrane</keyword>
<evidence type="ECO:0000313" key="3">
    <source>
        <dbReference type="Proteomes" id="UP000663865"/>
    </source>
</evidence>
<dbReference type="AlphaFoldDB" id="A0A818BTQ6"/>
<reference evidence="2" key="1">
    <citation type="submission" date="2021-02" db="EMBL/GenBank/DDBJ databases">
        <authorList>
            <person name="Nowell W R."/>
        </authorList>
    </citation>
    <scope>NUCLEOTIDE SEQUENCE</scope>
</reference>
<name>A0A818BTQ6_9BILA</name>
<evidence type="ECO:0000256" key="1">
    <source>
        <dbReference type="SAM" id="Phobius"/>
    </source>
</evidence>
<accession>A0A818BTQ6</accession>
<gene>
    <name evidence="2" type="ORF">KIK155_LOCUS9411</name>
</gene>
<evidence type="ECO:0000313" key="2">
    <source>
        <dbReference type="EMBL" id="CAF3415195.1"/>
    </source>
</evidence>
<keyword evidence="1" id="KW-1133">Transmembrane helix</keyword>
<comment type="caution">
    <text evidence="2">The sequence shown here is derived from an EMBL/GenBank/DDBJ whole genome shotgun (WGS) entry which is preliminary data.</text>
</comment>
<protein>
    <submittedName>
        <fullName evidence="2">Uncharacterized protein</fullName>
    </submittedName>
</protein>
<proteinExistence type="predicted"/>
<dbReference type="Proteomes" id="UP000663865">
    <property type="component" value="Unassembled WGS sequence"/>
</dbReference>
<keyword evidence="1" id="KW-0812">Transmembrane</keyword>
<sequence length="123" mass="13908">MGSTFSTSIKQSADISGANNNVWMINGAKFNISLMSGQTIQGTIKIFQDVVINNNPVIIINIMLVLTFIILPILFLYLKRQYQQRLPETDFNRILFINSTEYSVSDKTSLSKDLPNYMEGHLS</sequence>
<feature type="transmembrane region" description="Helical" evidence="1">
    <location>
        <begin position="57"/>
        <end position="78"/>
    </location>
</feature>
<dbReference type="EMBL" id="CAJNYV010001322">
    <property type="protein sequence ID" value="CAF3415195.1"/>
    <property type="molecule type" value="Genomic_DNA"/>
</dbReference>